<evidence type="ECO:0000313" key="9">
    <source>
        <dbReference type="Proteomes" id="UP001149411"/>
    </source>
</evidence>
<reference evidence="8" key="1">
    <citation type="submission" date="2022-09" db="EMBL/GenBank/DDBJ databases">
        <title>Haloadaptaus new haloarchaeum isolated from saline soil.</title>
        <authorList>
            <person name="Duran-Viseras A."/>
            <person name="Sanchez-Porro C."/>
            <person name="Ventosa A."/>
        </authorList>
    </citation>
    <scope>NUCLEOTIDE SEQUENCE</scope>
    <source>
        <strain evidence="8">F3-133</strain>
    </source>
</reference>
<feature type="transmembrane region" description="Helical" evidence="5">
    <location>
        <begin position="263"/>
        <end position="289"/>
    </location>
</feature>
<accession>A0A9Q4GFT1</accession>
<organism evidence="8 9">
    <name type="scientific">Halorutilus salinus</name>
    <dbReference type="NCBI Taxonomy" id="2487751"/>
    <lineage>
        <taxon>Archaea</taxon>
        <taxon>Methanobacteriati</taxon>
        <taxon>Methanobacteriota</taxon>
        <taxon>Stenosarchaea group</taxon>
        <taxon>Halobacteria</taxon>
        <taxon>Halorutilales</taxon>
        <taxon>Halorutilaceae</taxon>
        <taxon>Halorutilus</taxon>
    </lineage>
</organism>
<feature type="transmembrane region" description="Helical" evidence="5">
    <location>
        <begin position="152"/>
        <end position="171"/>
    </location>
</feature>
<feature type="domain" description="Amino acid permease/ SLC12A" evidence="6">
    <location>
        <begin position="14"/>
        <end position="382"/>
    </location>
</feature>
<gene>
    <name evidence="8" type="ORF">EGH25_03735</name>
</gene>
<feature type="transmembrane region" description="Helical" evidence="5">
    <location>
        <begin position="115"/>
        <end position="140"/>
    </location>
</feature>
<dbReference type="GO" id="GO:0055085">
    <property type="term" value="P:transmembrane transport"/>
    <property type="evidence" value="ECO:0007669"/>
    <property type="project" value="InterPro"/>
</dbReference>
<dbReference type="Pfam" id="PF00324">
    <property type="entry name" value="AA_permease"/>
    <property type="match status" value="1"/>
</dbReference>
<feature type="transmembrane region" description="Helical" evidence="5">
    <location>
        <begin position="403"/>
        <end position="421"/>
    </location>
</feature>
<feature type="transmembrane region" description="Helical" evidence="5">
    <location>
        <begin position="378"/>
        <end position="397"/>
    </location>
</feature>
<feature type="transmembrane region" description="Helical" evidence="5">
    <location>
        <begin position="319"/>
        <end position="338"/>
    </location>
</feature>
<feature type="transmembrane region" description="Helical" evidence="5">
    <location>
        <begin position="12"/>
        <end position="38"/>
    </location>
</feature>
<keyword evidence="9" id="KW-1185">Reference proteome</keyword>
<evidence type="ECO:0000313" key="8">
    <source>
        <dbReference type="EMBL" id="MCX2818464.1"/>
    </source>
</evidence>
<feature type="domain" description="UspA" evidence="7">
    <location>
        <begin position="461"/>
        <end position="589"/>
    </location>
</feature>
<comment type="caution">
    <text evidence="8">The sequence shown here is derived from an EMBL/GenBank/DDBJ whole genome shotgun (WGS) entry which is preliminary data.</text>
</comment>
<dbReference type="Gene3D" id="3.40.50.12370">
    <property type="match status" value="1"/>
</dbReference>
<evidence type="ECO:0000256" key="5">
    <source>
        <dbReference type="SAM" id="Phobius"/>
    </source>
</evidence>
<dbReference type="PANTHER" id="PTHR42770">
    <property type="entry name" value="AMINO ACID TRANSPORTER-RELATED"/>
    <property type="match status" value="1"/>
</dbReference>
<dbReference type="GO" id="GO:0016020">
    <property type="term" value="C:membrane"/>
    <property type="evidence" value="ECO:0007669"/>
    <property type="project" value="UniProtKB-SubCell"/>
</dbReference>
<evidence type="ECO:0000256" key="3">
    <source>
        <dbReference type="ARBA" id="ARBA00022989"/>
    </source>
</evidence>
<evidence type="ECO:0000259" key="7">
    <source>
        <dbReference type="Pfam" id="PF00582"/>
    </source>
</evidence>
<keyword evidence="2 5" id="KW-0812">Transmembrane</keyword>
<evidence type="ECO:0000256" key="1">
    <source>
        <dbReference type="ARBA" id="ARBA00004141"/>
    </source>
</evidence>
<dbReference type="Gene3D" id="1.20.1740.10">
    <property type="entry name" value="Amino acid/polyamine transporter I"/>
    <property type="match status" value="1"/>
</dbReference>
<dbReference type="RefSeq" id="WP_266086308.1">
    <property type="nucleotide sequence ID" value="NZ_RKLV01000003.1"/>
</dbReference>
<keyword evidence="3 5" id="KW-1133">Transmembrane helix</keyword>
<evidence type="ECO:0000256" key="4">
    <source>
        <dbReference type="ARBA" id="ARBA00023136"/>
    </source>
</evidence>
<evidence type="ECO:0000256" key="2">
    <source>
        <dbReference type="ARBA" id="ARBA00022692"/>
    </source>
</evidence>
<dbReference type="SUPFAM" id="SSF52402">
    <property type="entry name" value="Adenine nucleotide alpha hydrolases-like"/>
    <property type="match status" value="2"/>
</dbReference>
<dbReference type="EMBL" id="RKLV01000003">
    <property type="protein sequence ID" value="MCX2818464.1"/>
    <property type="molecule type" value="Genomic_DNA"/>
</dbReference>
<proteinExistence type="predicted"/>
<sequence>MPKSLERDLGLPSVMAISIGAMVGSGIFILPGLALGIVNNSGSAVVLAYVLAGLLVLPAALSKAEMATAMPEAGGTYLYIERGMGPLLGTIAGVGTWFSLTFKGALALVGGAPYLVYYLDLPAVPVALVVAVVLIVVNVFGVKQTGRMQVGIVIAMLTAMAGFIVFGAPGIETGRYDAVSEGGIVGLLSATGFVFVSYAGVTKVASVAEEIENPDRNIPLGILGSLVFTAFVYVAIVAVMVGVAPAEELVASDVPMALAAEYALPGVGVVAVVVAALLALVSTANAGVLSSSRYPFAMSRDALVPESLGDVSDRFSTPVNAISVTGVVLLFLVAFVPVEDIAKMASAFQILVFVLVNLALVAFRHADFDGYEPSFESPLYPFPQVVGVVGGVALLPFMGRLPVAGAVVITAGSLVWYYTYVRRRGDVDREGAATDAVRRWVGRKVVEETETAVENGTYDVLVGVTDRTDVERERALMRLGISLARGRDGVVHAVRFDEVPDQTPLEKVSDQTEGDVSFEERMEEVCENVGVDAEYGEVVSHETKHAVVNSAEETGADAVVIERRPERLHTSVFDDEVGWIRRHAPCDVVELEDKGVEDVEKVAVVSDRGPYDPAKVAVADAVACDSDASVELLFAVGTDAPPQQRETLGEYLTELESNFVAPVSSTVVEGDDRALALIDAASDADVVVVGAGNAGLKAAVFEEPSERIIEGVDGTAIAVKGGEEEAGRLRRFVESRVF</sequence>
<evidence type="ECO:0000259" key="6">
    <source>
        <dbReference type="Pfam" id="PF00324"/>
    </source>
</evidence>
<dbReference type="InterPro" id="IPR050367">
    <property type="entry name" value="APC_superfamily"/>
</dbReference>
<comment type="subcellular location">
    <subcellularLocation>
        <location evidence="1">Membrane</location>
        <topology evidence="1">Multi-pass membrane protein</topology>
    </subcellularLocation>
</comment>
<dbReference type="PANTHER" id="PTHR42770:SF11">
    <property type="entry name" value="INNER MEMBRANE TRANSPORT PROTEIN YBAT"/>
    <property type="match status" value="1"/>
</dbReference>
<dbReference type="AlphaFoldDB" id="A0A9Q4GFT1"/>
<keyword evidence="4 5" id="KW-0472">Membrane</keyword>
<feature type="transmembrane region" description="Helical" evidence="5">
    <location>
        <begin position="222"/>
        <end position="243"/>
    </location>
</feature>
<name>A0A9Q4GFT1_9EURY</name>
<feature type="transmembrane region" description="Helical" evidence="5">
    <location>
        <begin position="44"/>
        <end position="61"/>
    </location>
</feature>
<protein>
    <submittedName>
        <fullName evidence="8">Amino acid permease</fullName>
    </submittedName>
</protein>
<feature type="transmembrane region" description="Helical" evidence="5">
    <location>
        <begin position="183"/>
        <end position="201"/>
    </location>
</feature>
<dbReference type="Pfam" id="PF00582">
    <property type="entry name" value="Usp"/>
    <property type="match status" value="1"/>
</dbReference>
<feature type="transmembrane region" description="Helical" evidence="5">
    <location>
        <begin position="87"/>
        <end position="109"/>
    </location>
</feature>
<dbReference type="InterPro" id="IPR006016">
    <property type="entry name" value="UspA"/>
</dbReference>
<feature type="transmembrane region" description="Helical" evidence="5">
    <location>
        <begin position="344"/>
        <end position="366"/>
    </location>
</feature>
<dbReference type="InterPro" id="IPR004841">
    <property type="entry name" value="AA-permease/SLC12A_dom"/>
</dbReference>
<dbReference type="Proteomes" id="UP001149411">
    <property type="component" value="Unassembled WGS sequence"/>
</dbReference>